<dbReference type="PANTHER" id="PTHR37305">
    <property type="entry name" value="INTEGRAL MEMBRANE PROTEIN-RELATED"/>
    <property type="match status" value="1"/>
</dbReference>
<keyword evidence="1" id="KW-1133">Transmembrane helix</keyword>
<dbReference type="RefSeq" id="WP_044040051.1">
    <property type="nucleotide sequence ID" value="NZ_HG917869.1"/>
</dbReference>
<keyword evidence="1" id="KW-0472">Membrane</keyword>
<feature type="transmembrane region" description="Helical" evidence="1">
    <location>
        <begin position="159"/>
        <end position="180"/>
    </location>
</feature>
<proteinExistence type="predicted"/>
<dbReference type="STRING" id="1216932.CM240_2743"/>
<sequence length="378" mass="43192">MLDLIKFELYKIISKPIIKVTTIILILYLILLPTTTYISNKIHYGSNNNLKKIALKYENPNYTEKDLSIDLERIEYKESTDLTKEEYFLNNILRIDYPVQSNIYYSISNERYSYDEIVSKIKSLESAGDTNTYKYKDLKKAENMLSKLDTPSYKYMGSWNSICSNLLMGVTTLIMLILGLSTIFSEDFEKDCAPVLLSTKLSRSKFPKAKIIAGLIYSLIVYIATVFLLLLNGIINGFEGGTLALNHLYKYSPYDMTVIEMYLISLVLLLLGVIIFSIVIMMLSLITKNSMITLALSVLIYSIPKLLILINSSNEILRFIRYINVTNLLESPNLFKFYDTINFFGEPILVPIILVPIAIIIGIGCTLIINWTSKKQHI</sequence>
<evidence type="ECO:0000313" key="2">
    <source>
        <dbReference type="EMBL" id="CDM69860.1"/>
    </source>
</evidence>
<dbReference type="PANTHER" id="PTHR37305:SF1">
    <property type="entry name" value="MEMBRANE PROTEIN"/>
    <property type="match status" value="1"/>
</dbReference>
<dbReference type="AlphaFoldDB" id="W6SJH6"/>
<dbReference type="KEGG" id="clt:CM240_2743"/>
<dbReference type="EMBL" id="HG917869">
    <property type="protein sequence ID" value="CDM69860.1"/>
    <property type="molecule type" value="Genomic_DNA"/>
</dbReference>
<protein>
    <submittedName>
        <fullName evidence="2">Putative membrane protein</fullName>
    </submittedName>
</protein>
<dbReference type="eggNOG" id="COG1277">
    <property type="taxonomic scope" value="Bacteria"/>
</dbReference>
<dbReference type="Proteomes" id="UP000019426">
    <property type="component" value="Chromosome M2/40_rep2"/>
</dbReference>
<organism evidence="2 3">
    <name type="scientific">Clostridium bornimense</name>
    <dbReference type="NCBI Taxonomy" id="1216932"/>
    <lineage>
        <taxon>Bacteria</taxon>
        <taxon>Bacillati</taxon>
        <taxon>Bacillota</taxon>
        <taxon>Clostridia</taxon>
        <taxon>Eubacteriales</taxon>
        <taxon>Clostridiaceae</taxon>
        <taxon>Clostridium</taxon>
    </lineage>
</organism>
<feature type="transmembrane region" description="Helical" evidence="1">
    <location>
        <begin position="292"/>
        <end position="310"/>
    </location>
</feature>
<gene>
    <name evidence="2" type="ORF">CM240_2743</name>
</gene>
<feature type="transmembrane region" description="Helical" evidence="1">
    <location>
        <begin position="348"/>
        <end position="369"/>
    </location>
</feature>
<feature type="transmembrane region" description="Helical" evidence="1">
    <location>
        <begin position="211"/>
        <end position="235"/>
    </location>
</feature>
<evidence type="ECO:0000313" key="3">
    <source>
        <dbReference type="Proteomes" id="UP000019426"/>
    </source>
</evidence>
<keyword evidence="3" id="KW-1185">Reference proteome</keyword>
<feature type="transmembrane region" description="Helical" evidence="1">
    <location>
        <begin position="261"/>
        <end position="285"/>
    </location>
</feature>
<feature type="transmembrane region" description="Helical" evidence="1">
    <location>
        <begin position="12"/>
        <end position="31"/>
    </location>
</feature>
<dbReference type="PATRIC" id="fig|1216932.3.peg.2705"/>
<evidence type="ECO:0000256" key="1">
    <source>
        <dbReference type="SAM" id="Phobius"/>
    </source>
</evidence>
<dbReference type="HOGENOM" id="CLU_730954_0_0_9"/>
<keyword evidence="1" id="KW-0812">Transmembrane</keyword>
<reference evidence="2 3" key="1">
    <citation type="submission" date="2013-11" db="EMBL/GenBank/DDBJ databases">
        <title>Complete genome sequence of Clostridum sp. M2/40.</title>
        <authorList>
            <person name="Wibberg D."/>
            <person name="Puehler A."/>
            <person name="Schlueter A."/>
        </authorList>
    </citation>
    <scope>NUCLEOTIDE SEQUENCE [LARGE SCALE GENOMIC DNA]</scope>
    <source>
        <strain evidence="3">M2/40</strain>
    </source>
</reference>
<accession>W6SJH6</accession>
<name>W6SJH6_9CLOT</name>
<dbReference type="OrthoDB" id="1700423at2"/>